<dbReference type="Proteomes" id="UP000285712">
    <property type="component" value="Unassembled WGS sequence"/>
</dbReference>
<dbReference type="VEuPathDB" id="FungiDB:H257_04981"/>
<evidence type="ECO:0000313" key="2">
    <source>
        <dbReference type="EMBL" id="RHY95623.1"/>
    </source>
</evidence>
<organism evidence="2 3">
    <name type="scientific">Aphanomyces astaci</name>
    <name type="common">Crayfish plague agent</name>
    <dbReference type="NCBI Taxonomy" id="112090"/>
    <lineage>
        <taxon>Eukaryota</taxon>
        <taxon>Sar</taxon>
        <taxon>Stramenopiles</taxon>
        <taxon>Oomycota</taxon>
        <taxon>Saprolegniomycetes</taxon>
        <taxon>Saprolegniales</taxon>
        <taxon>Verrucalvaceae</taxon>
        <taxon>Aphanomyces</taxon>
    </lineage>
</organism>
<evidence type="ECO:0000259" key="1">
    <source>
        <dbReference type="PROSITE" id="PS50097"/>
    </source>
</evidence>
<proteinExistence type="predicted"/>
<dbReference type="Gene3D" id="2.60.120.920">
    <property type="match status" value="1"/>
</dbReference>
<dbReference type="Gene3D" id="3.30.710.10">
    <property type="entry name" value="Potassium Channel Kv1.1, Chain A"/>
    <property type="match status" value="1"/>
</dbReference>
<reference evidence="2 3" key="1">
    <citation type="submission" date="2018-08" db="EMBL/GenBank/DDBJ databases">
        <title>Aphanomyces genome sequencing and annotation.</title>
        <authorList>
            <person name="Minardi D."/>
            <person name="Oidtmann B."/>
            <person name="Van Der Giezen M."/>
            <person name="Studholme D.J."/>
        </authorList>
    </citation>
    <scope>NUCLEOTIDE SEQUENCE [LARGE SCALE GENOMIC DNA]</scope>
    <source>
        <strain evidence="2 3">Sv</strain>
    </source>
</reference>
<dbReference type="InterPro" id="IPR011333">
    <property type="entry name" value="SKP1/BTB/POZ_sf"/>
</dbReference>
<dbReference type="InterPro" id="IPR000210">
    <property type="entry name" value="BTB/POZ_dom"/>
</dbReference>
<dbReference type="EMBL" id="QUTG01002584">
    <property type="protein sequence ID" value="RHY95623.1"/>
    <property type="molecule type" value="Genomic_DNA"/>
</dbReference>
<gene>
    <name evidence="2" type="ORF">DYB35_000293</name>
</gene>
<dbReference type="VEuPathDB" id="FungiDB:H257_04982"/>
<dbReference type="InterPro" id="IPR043136">
    <property type="entry name" value="B30.2/SPRY_sf"/>
</dbReference>
<dbReference type="SUPFAM" id="SSF54695">
    <property type="entry name" value="POZ domain"/>
    <property type="match status" value="1"/>
</dbReference>
<dbReference type="SMART" id="SM00225">
    <property type="entry name" value="BTB"/>
    <property type="match status" value="1"/>
</dbReference>
<accession>A0A3R7AHE1</accession>
<evidence type="ECO:0000313" key="3">
    <source>
        <dbReference type="Proteomes" id="UP000285712"/>
    </source>
</evidence>
<dbReference type="CDD" id="cd18316">
    <property type="entry name" value="BTB_POZ_KCTD-like"/>
    <property type="match status" value="1"/>
</dbReference>
<dbReference type="GO" id="GO:0051260">
    <property type="term" value="P:protein homooligomerization"/>
    <property type="evidence" value="ECO:0007669"/>
    <property type="project" value="InterPro"/>
</dbReference>
<dbReference type="Pfam" id="PF02214">
    <property type="entry name" value="BTB_2"/>
    <property type="match status" value="1"/>
</dbReference>
<dbReference type="PROSITE" id="PS50097">
    <property type="entry name" value="BTB"/>
    <property type="match status" value="1"/>
</dbReference>
<sequence>MEPGDVGNVGTAGASVDNAEDDAVDTKVANWAELEARIDQSVKLHPNIVTLNVGGTTFQTSKATLLRWEGTYFHALLGSGRWKPDGDAYFLDLDPTLFRRVLFFLRTGRIMSMVGLTAVEWDEFLAMLEYLKVDLPAIRWDPETHGPDIALSKDLRTIQWCGKGRKWQSAVAEEPLVATFTVRVDSALGSYAIGLGPFGMIPFSSESMSTCYLYVSHGAVWLKEIQIHRLPPIEEGDVVTIRRTTLHVTFAVNDGEPFKMNLVDLSEELYPVVFMVTQAQFTILD</sequence>
<dbReference type="PANTHER" id="PTHR11145">
    <property type="entry name" value="BTB/POZ DOMAIN-CONTAINING ADAPTER FOR CUL3-MEDIATED RHOA DEGRADATION PROTEIN FAMILY MEMBER"/>
    <property type="match status" value="1"/>
</dbReference>
<dbReference type="AlphaFoldDB" id="A0A3R7AHE1"/>
<name>A0A3R7AHE1_APHAT</name>
<feature type="domain" description="BTB" evidence="1">
    <location>
        <begin position="47"/>
        <end position="110"/>
    </location>
</feature>
<dbReference type="PANTHER" id="PTHR11145:SF8">
    <property type="entry name" value="RE57120P"/>
    <property type="match status" value="1"/>
</dbReference>
<comment type="caution">
    <text evidence="2">The sequence shown here is derived from an EMBL/GenBank/DDBJ whole genome shotgun (WGS) entry which is preliminary data.</text>
</comment>
<protein>
    <recommendedName>
        <fullName evidence="1">BTB domain-containing protein</fullName>
    </recommendedName>
</protein>
<dbReference type="InterPro" id="IPR045068">
    <property type="entry name" value="BACURD1-3"/>
</dbReference>
<dbReference type="InterPro" id="IPR003131">
    <property type="entry name" value="T1-type_BTB"/>
</dbReference>